<dbReference type="Gene3D" id="2.60.40.3140">
    <property type="match status" value="1"/>
</dbReference>
<name>A0AAE3QRJ5_9BACT</name>
<dbReference type="RefSeq" id="WP_313985094.1">
    <property type="nucleotide sequence ID" value="NZ_JASJOS010000013.1"/>
</dbReference>
<organism evidence="1 2">
    <name type="scientific">Xanthocytophaga flava</name>
    <dbReference type="NCBI Taxonomy" id="3048013"/>
    <lineage>
        <taxon>Bacteria</taxon>
        <taxon>Pseudomonadati</taxon>
        <taxon>Bacteroidota</taxon>
        <taxon>Cytophagia</taxon>
        <taxon>Cytophagales</taxon>
        <taxon>Rhodocytophagaceae</taxon>
        <taxon>Xanthocytophaga</taxon>
    </lineage>
</organism>
<dbReference type="AlphaFoldDB" id="A0AAE3QRJ5"/>
<evidence type="ECO:0000313" key="2">
    <source>
        <dbReference type="Proteomes" id="UP001241110"/>
    </source>
</evidence>
<evidence type="ECO:0000313" key="1">
    <source>
        <dbReference type="EMBL" id="MDJ1484167.1"/>
    </source>
</evidence>
<accession>A0AAE3QRJ5</accession>
<reference evidence="1" key="1">
    <citation type="submission" date="2023-05" db="EMBL/GenBank/DDBJ databases">
        <authorList>
            <person name="Zhang X."/>
        </authorList>
    </citation>
    <scope>NUCLEOTIDE SEQUENCE</scope>
    <source>
        <strain evidence="1">YF14B1</strain>
    </source>
</reference>
<protein>
    <submittedName>
        <fullName evidence="1">DUF3857 domain-containing protein</fullName>
    </submittedName>
</protein>
<dbReference type="EMBL" id="JASJOS010000013">
    <property type="protein sequence ID" value="MDJ1484167.1"/>
    <property type="molecule type" value="Genomic_DNA"/>
</dbReference>
<dbReference type="Gene3D" id="2.60.120.1130">
    <property type="match status" value="1"/>
</dbReference>
<sequence length="729" mass="84452">MFKIQQFIIGALCVVCSFTSWGQTQDKIRQIKEKMWALSDPGFKSTEVPDKWKNESAVILCRSMEYQVKKEVFIIALYENVYSRQRIKLQDAAAVKEYSELSFPASRKEMSGVTTIASLSVYVGIKVIKSNGTVKDIDMKESVVMEAKQGYEKEQYNKIAVPDLEPGDIIDYYYCLEKTTAWDSFGRVLYSLAGKYPIVKQRLDINVMRKCHISAKSMNGAPELKRNTEFKDNEVYSLLDENREKVNSDQHWFYTNRSVPSVNFRAYYIQSRKSGWEEFFVGDREEVYSNISSEKVLGYINMISTLKKKYYPWSAAINSFWSRNNRKEKDAEIVSREAYYYLRQRTHAARMEDELLYNSKVNYGINNANLMLDLSYALKKKKVDHDLILVTSRQACDLKDLIVRDDISYMIRVNTPKPFFISNFNEYSYYNEINPLFEGATAYSVNMLKKASERTIEKIVIPVTSNEVNREQTDLLVSIDPEQEGKVHIKRSVLSKGLCRFAEIRTLVTSYEYLYDSKPEKYSIILAENQDVSKRVRESNAAKVAQRKEQDQKERLETMKKEVERDFSAKVTSYDKFELLQTGSWDDKPELKFQDEFTLEGILTTNGPNYLLDAGKLISQQIDLQKEEMDRKDDIYMPYARSFVYTITVAIPKGYEVKGLENFNSSVTNTAGGFVSSASVSDGKLSVSVKKYYTHNYEKASRWPDMVAFLEAAYHFTQQKILIRKVQNS</sequence>
<comment type="caution">
    <text evidence="1">The sequence shown here is derived from an EMBL/GenBank/DDBJ whole genome shotgun (WGS) entry which is preliminary data.</text>
</comment>
<dbReference type="Proteomes" id="UP001241110">
    <property type="component" value="Unassembled WGS sequence"/>
</dbReference>
<proteinExistence type="predicted"/>
<gene>
    <name evidence="1" type="ORF">QNI16_26955</name>
</gene>